<proteinExistence type="predicted"/>
<dbReference type="PANTHER" id="PTHR43777:SF1">
    <property type="entry name" value="MOLYBDENUM COFACTOR CYTIDYLYLTRANSFERASE"/>
    <property type="match status" value="1"/>
</dbReference>
<comment type="caution">
    <text evidence="4">The sequence shown here is derived from an EMBL/GenBank/DDBJ whole genome shotgun (WGS) entry which is preliminary data.</text>
</comment>
<dbReference type="SUPFAM" id="SSF53448">
    <property type="entry name" value="Nucleotide-diphospho-sugar transferases"/>
    <property type="match status" value="1"/>
</dbReference>
<gene>
    <name evidence="4" type="ORF">GCM10007392_25960</name>
</gene>
<reference evidence="4" key="2">
    <citation type="submission" date="2020-09" db="EMBL/GenBank/DDBJ databases">
        <authorList>
            <person name="Sun Q."/>
            <person name="Kim S."/>
        </authorList>
    </citation>
    <scope>NUCLEOTIDE SEQUENCE</scope>
    <source>
        <strain evidence="4">KCTC 22169</strain>
    </source>
</reference>
<dbReference type="Proteomes" id="UP000626148">
    <property type="component" value="Unassembled WGS sequence"/>
</dbReference>
<keyword evidence="5" id="KW-1185">Reference proteome</keyword>
<dbReference type="EMBL" id="BMXR01000006">
    <property type="protein sequence ID" value="GGX57235.1"/>
    <property type="molecule type" value="Genomic_DNA"/>
</dbReference>
<feature type="compositionally biased region" description="Basic and acidic residues" evidence="2">
    <location>
        <begin position="203"/>
        <end position="216"/>
    </location>
</feature>
<name>A0A918KC87_9GAMM</name>
<dbReference type="AlphaFoldDB" id="A0A918KC87"/>
<evidence type="ECO:0000313" key="4">
    <source>
        <dbReference type="EMBL" id="GGX57235.1"/>
    </source>
</evidence>
<feature type="region of interest" description="Disordered" evidence="2">
    <location>
        <begin position="193"/>
        <end position="216"/>
    </location>
</feature>
<sequence>MLNPAHRFAVIVLAAGLSTRLPGEPKLLKPWRGRPLMAHSLDTVLGVSPAQIITVVNETTASMCDTLDGTSVERVPIDDPSQGMGASLAAGIRALRSDIDAVFIALADMPCISADTYARLSRTFNPGAGITIVRPRFNGQWGHPVLFGRIHFGELSKLSGDTGARSILDKHTARMVVQDVDDPGSLIDFDCEADFQNQPGRESGGRVEEPEGRYLP</sequence>
<dbReference type="Pfam" id="PF12804">
    <property type="entry name" value="NTP_transf_3"/>
    <property type="match status" value="1"/>
</dbReference>
<organism evidence="4 5">
    <name type="scientific">Saccharospirillum salsuginis</name>
    <dbReference type="NCBI Taxonomy" id="418750"/>
    <lineage>
        <taxon>Bacteria</taxon>
        <taxon>Pseudomonadati</taxon>
        <taxon>Pseudomonadota</taxon>
        <taxon>Gammaproteobacteria</taxon>
        <taxon>Oceanospirillales</taxon>
        <taxon>Saccharospirillaceae</taxon>
        <taxon>Saccharospirillum</taxon>
    </lineage>
</organism>
<reference evidence="4" key="1">
    <citation type="journal article" date="2014" name="Int. J. Syst. Evol. Microbiol.">
        <title>Complete genome sequence of Corynebacterium casei LMG S-19264T (=DSM 44701T), isolated from a smear-ripened cheese.</title>
        <authorList>
            <consortium name="US DOE Joint Genome Institute (JGI-PGF)"/>
            <person name="Walter F."/>
            <person name="Albersmeier A."/>
            <person name="Kalinowski J."/>
            <person name="Ruckert C."/>
        </authorList>
    </citation>
    <scope>NUCLEOTIDE SEQUENCE</scope>
    <source>
        <strain evidence="4">KCTC 22169</strain>
    </source>
</reference>
<evidence type="ECO:0000256" key="2">
    <source>
        <dbReference type="SAM" id="MobiDB-lite"/>
    </source>
</evidence>
<evidence type="ECO:0000313" key="5">
    <source>
        <dbReference type="Proteomes" id="UP000626148"/>
    </source>
</evidence>
<dbReference type="Gene3D" id="3.90.550.10">
    <property type="entry name" value="Spore Coat Polysaccharide Biosynthesis Protein SpsA, Chain A"/>
    <property type="match status" value="1"/>
</dbReference>
<evidence type="ECO:0000259" key="3">
    <source>
        <dbReference type="Pfam" id="PF12804"/>
    </source>
</evidence>
<keyword evidence="1" id="KW-0460">Magnesium</keyword>
<protein>
    <recommendedName>
        <fullName evidence="3">MobA-like NTP transferase domain-containing protein</fullName>
    </recommendedName>
</protein>
<evidence type="ECO:0000256" key="1">
    <source>
        <dbReference type="ARBA" id="ARBA00022842"/>
    </source>
</evidence>
<dbReference type="InterPro" id="IPR025877">
    <property type="entry name" value="MobA-like_NTP_Trfase"/>
</dbReference>
<dbReference type="InterPro" id="IPR029044">
    <property type="entry name" value="Nucleotide-diphossugar_trans"/>
</dbReference>
<feature type="domain" description="MobA-like NTP transferase" evidence="3">
    <location>
        <begin position="10"/>
        <end position="171"/>
    </location>
</feature>
<dbReference type="GO" id="GO:0016779">
    <property type="term" value="F:nucleotidyltransferase activity"/>
    <property type="evidence" value="ECO:0007669"/>
    <property type="project" value="UniProtKB-ARBA"/>
</dbReference>
<dbReference type="PANTHER" id="PTHR43777">
    <property type="entry name" value="MOLYBDENUM COFACTOR CYTIDYLYLTRANSFERASE"/>
    <property type="match status" value="1"/>
</dbReference>
<dbReference type="CDD" id="cd04182">
    <property type="entry name" value="GT_2_like_f"/>
    <property type="match status" value="1"/>
</dbReference>
<accession>A0A918KC87</accession>